<dbReference type="GO" id="GO:0016020">
    <property type="term" value="C:membrane"/>
    <property type="evidence" value="ECO:0007669"/>
    <property type="project" value="TreeGrafter"/>
</dbReference>
<dbReference type="Pfam" id="PF12697">
    <property type="entry name" value="Abhydrolase_6"/>
    <property type="match status" value="1"/>
</dbReference>
<reference evidence="2" key="2">
    <citation type="submission" date="2020-09" db="EMBL/GenBank/DDBJ databases">
        <authorList>
            <person name="Sun Q."/>
            <person name="Kim S."/>
        </authorList>
    </citation>
    <scope>NUCLEOTIDE SEQUENCE</scope>
    <source>
        <strain evidence="2">KCTC 23430</strain>
    </source>
</reference>
<gene>
    <name evidence="2" type="ORF">GCM10007053_00890</name>
</gene>
<dbReference type="GO" id="GO:0046464">
    <property type="term" value="P:acylglycerol catabolic process"/>
    <property type="evidence" value="ECO:0007669"/>
    <property type="project" value="TreeGrafter"/>
</dbReference>
<feature type="domain" description="AB hydrolase-1" evidence="1">
    <location>
        <begin position="26"/>
        <end position="256"/>
    </location>
</feature>
<proteinExistence type="predicted"/>
<dbReference type="AlphaFoldDB" id="A0A918XC48"/>
<dbReference type="InterPro" id="IPR000073">
    <property type="entry name" value="AB_hydrolase_1"/>
</dbReference>
<evidence type="ECO:0000313" key="3">
    <source>
        <dbReference type="Proteomes" id="UP000644693"/>
    </source>
</evidence>
<evidence type="ECO:0000259" key="1">
    <source>
        <dbReference type="Pfam" id="PF12697"/>
    </source>
</evidence>
<dbReference type="PRINTS" id="PR00111">
    <property type="entry name" value="ABHYDROLASE"/>
</dbReference>
<dbReference type="SUPFAM" id="SSF53474">
    <property type="entry name" value="alpha/beta-Hydrolases"/>
    <property type="match status" value="1"/>
</dbReference>
<sequence length="262" mass="27893">MHFTVNGNSSYCYTNSRAIDPGKPSIVFIHGSGMDHTVFTLAARHFARHGNNVIAVDLPGHGRSEGEPLTAIESMADWIVAALDALAVEQAALVGHSLGSLVAMDCAARHPTRVHALAMVGTTAPMPVSDAILNAAEANDHAAFDMLTQWGYSKRHQYGGNRNSGMWMIGSTLRLFERSRPGVLFADMSACNNYSAGVERAAQVGCPVQLILGAEDRLTPVRSTQPLQAAFISPQVTVLDGAGHTIMVEAPNALLDALHEVL</sequence>
<protein>
    <submittedName>
        <fullName evidence="2">Alpha/beta hydrolase</fullName>
    </submittedName>
</protein>
<comment type="caution">
    <text evidence="2">The sequence shown here is derived from an EMBL/GenBank/DDBJ whole genome shotgun (WGS) entry which is preliminary data.</text>
</comment>
<dbReference type="Gene3D" id="3.40.50.1820">
    <property type="entry name" value="alpha/beta hydrolase"/>
    <property type="match status" value="1"/>
</dbReference>
<dbReference type="PANTHER" id="PTHR43798">
    <property type="entry name" value="MONOACYLGLYCEROL LIPASE"/>
    <property type="match status" value="1"/>
</dbReference>
<name>A0A918XC48_9GAMM</name>
<dbReference type="PANTHER" id="PTHR43798:SF5">
    <property type="entry name" value="MONOACYLGLYCEROL LIPASE ABHD6"/>
    <property type="match status" value="1"/>
</dbReference>
<dbReference type="Proteomes" id="UP000644693">
    <property type="component" value="Unassembled WGS sequence"/>
</dbReference>
<dbReference type="InterPro" id="IPR000639">
    <property type="entry name" value="Epox_hydrolase-like"/>
</dbReference>
<dbReference type="EMBL" id="BMYM01000001">
    <property type="protein sequence ID" value="GHD25305.1"/>
    <property type="molecule type" value="Genomic_DNA"/>
</dbReference>
<dbReference type="RefSeq" id="WP_189474161.1">
    <property type="nucleotide sequence ID" value="NZ_BMYM01000001.1"/>
</dbReference>
<keyword evidence="3" id="KW-1185">Reference proteome</keyword>
<evidence type="ECO:0000313" key="2">
    <source>
        <dbReference type="EMBL" id="GHD25305.1"/>
    </source>
</evidence>
<dbReference type="InterPro" id="IPR050266">
    <property type="entry name" value="AB_hydrolase_sf"/>
</dbReference>
<reference evidence="2" key="1">
    <citation type="journal article" date="2014" name="Int. J. Syst. Evol. Microbiol.">
        <title>Complete genome sequence of Corynebacterium casei LMG S-19264T (=DSM 44701T), isolated from a smear-ripened cheese.</title>
        <authorList>
            <consortium name="US DOE Joint Genome Institute (JGI-PGF)"/>
            <person name="Walter F."/>
            <person name="Albersmeier A."/>
            <person name="Kalinowski J."/>
            <person name="Ruckert C."/>
        </authorList>
    </citation>
    <scope>NUCLEOTIDE SEQUENCE</scope>
    <source>
        <strain evidence="2">KCTC 23430</strain>
    </source>
</reference>
<organism evidence="2 3">
    <name type="scientific">Parahalioglobus pacificus</name>
    <dbReference type="NCBI Taxonomy" id="930806"/>
    <lineage>
        <taxon>Bacteria</taxon>
        <taxon>Pseudomonadati</taxon>
        <taxon>Pseudomonadota</taxon>
        <taxon>Gammaproteobacteria</taxon>
        <taxon>Cellvibrionales</taxon>
        <taxon>Halieaceae</taxon>
        <taxon>Parahalioglobus</taxon>
    </lineage>
</organism>
<dbReference type="GO" id="GO:0047372">
    <property type="term" value="F:monoacylglycerol lipase activity"/>
    <property type="evidence" value="ECO:0007669"/>
    <property type="project" value="TreeGrafter"/>
</dbReference>
<keyword evidence="2" id="KW-0378">Hydrolase</keyword>
<accession>A0A918XC48</accession>
<dbReference type="PRINTS" id="PR00412">
    <property type="entry name" value="EPOXHYDRLASE"/>
</dbReference>
<dbReference type="InterPro" id="IPR029058">
    <property type="entry name" value="AB_hydrolase_fold"/>
</dbReference>